<evidence type="ECO:0000256" key="5">
    <source>
        <dbReference type="ARBA" id="ARBA00023136"/>
    </source>
</evidence>
<dbReference type="Proteomes" id="UP001498421">
    <property type="component" value="Unassembled WGS sequence"/>
</dbReference>
<accession>A0ABR1HXB5</accession>
<feature type="domain" description="Cation efflux protein transmembrane" evidence="8">
    <location>
        <begin position="233"/>
        <end position="427"/>
    </location>
</feature>
<keyword evidence="4 6" id="KW-1133">Transmembrane helix</keyword>
<dbReference type="PANTHER" id="PTHR45755:SF5">
    <property type="entry name" value="ZINC TRANSPORTER"/>
    <property type="match status" value="1"/>
</dbReference>
<keyword evidence="10" id="KW-1185">Reference proteome</keyword>
<reference evidence="9 10" key="1">
    <citation type="journal article" date="2025" name="Microbiol. Resour. Announc.">
        <title>Draft genome sequences for Neonectria magnoliae and Neonectria punicea, canker pathogens of Liriodendron tulipifera and Acer saccharum in West Virginia.</title>
        <authorList>
            <person name="Petronek H.M."/>
            <person name="Kasson M.T."/>
            <person name="Metheny A.M."/>
            <person name="Stauder C.M."/>
            <person name="Lovett B."/>
            <person name="Lynch S.C."/>
            <person name="Garnas J.R."/>
            <person name="Kasson L.R."/>
            <person name="Stajich J.E."/>
        </authorList>
    </citation>
    <scope>NUCLEOTIDE SEQUENCE [LARGE SCALE GENOMIC DNA]</scope>
    <source>
        <strain evidence="9 10">NRRL 64651</strain>
    </source>
</reference>
<comment type="similarity">
    <text evidence="6">Belongs to the cation diffusion facilitator (CDF) transporter (TC 2.A.4) family. SLC30A subfamily.</text>
</comment>
<evidence type="ECO:0000256" key="3">
    <source>
        <dbReference type="ARBA" id="ARBA00022692"/>
    </source>
</evidence>
<keyword evidence="6" id="KW-0406">Ion transport</keyword>
<proteinExistence type="inferred from homology"/>
<organism evidence="9 10">
    <name type="scientific">Neonectria magnoliae</name>
    <dbReference type="NCBI Taxonomy" id="2732573"/>
    <lineage>
        <taxon>Eukaryota</taxon>
        <taxon>Fungi</taxon>
        <taxon>Dikarya</taxon>
        <taxon>Ascomycota</taxon>
        <taxon>Pezizomycotina</taxon>
        <taxon>Sordariomycetes</taxon>
        <taxon>Hypocreomycetidae</taxon>
        <taxon>Hypocreales</taxon>
        <taxon>Nectriaceae</taxon>
        <taxon>Neonectria</taxon>
    </lineage>
</organism>
<name>A0ABR1HXB5_9HYPO</name>
<feature type="region of interest" description="Disordered" evidence="7">
    <location>
        <begin position="89"/>
        <end position="148"/>
    </location>
</feature>
<evidence type="ECO:0000313" key="9">
    <source>
        <dbReference type="EMBL" id="KAK7425495.1"/>
    </source>
</evidence>
<dbReference type="SUPFAM" id="SSF161111">
    <property type="entry name" value="Cation efflux protein transmembrane domain-like"/>
    <property type="match status" value="1"/>
</dbReference>
<dbReference type="InterPro" id="IPR058533">
    <property type="entry name" value="Cation_efflux_TM"/>
</dbReference>
<comment type="caution">
    <text evidence="9">The sequence shown here is derived from an EMBL/GenBank/DDBJ whole genome shotgun (WGS) entry which is preliminary data.</text>
</comment>
<dbReference type="PANTHER" id="PTHR45755">
    <property type="match status" value="1"/>
</dbReference>
<keyword evidence="3 6" id="KW-0812">Transmembrane</keyword>
<comment type="function">
    <text evidence="6">Functions as a zinc transporter.</text>
</comment>
<dbReference type="EMBL" id="JAZAVK010000081">
    <property type="protein sequence ID" value="KAK7425495.1"/>
    <property type="molecule type" value="Genomic_DNA"/>
</dbReference>
<feature type="transmembrane region" description="Helical" evidence="6">
    <location>
        <begin position="212"/>
        <end position="229"/>
    </location>
</feature>
<feature type="transmembrane region" description="Helical" evidence="6">
    <location>
        <begin position="241"/>
        <end position="261"/>
    </location>
</feature>
<feature type="transmembrane region" description="Helical" evidence="6">
    <location>
        <begin position="282"/>
        <end position="300"/>
    </location>
</feature>
<sequence>MESGHPGCPGRRQVQIPISTPPRVVVDVYDQDHDHDHGRDWDQGQNRNQDHIHSDYGDNRDRHHHDFRADLPEPVDIESEPDLVASQPQLYRDSSTPNLLRPPTSSSASAPTIAMGADGPDGPDAGDGATLSPTAASHAPSPFNFKTQVISTGPVKSNIGQRRGHRYKHSSISSQHQIFQEPPPRPPPVLPASLPIPTVKEAWKSMTKDQRIHLYWSLCHLAVATYVFFRSDGSLATTALSHLVFFDAGSAAVCVVVDVLGNFDVWRRSSIRHPFGLERAEVLAGFAMSIFLLFGGFDLVSHTLKHFLESLGNHEAHHGHEHGEGPDTSINFVCGAAIISTLVSAYGLRNHARIARLMKVSYLASLPSVLSNPFHFLTLSFSALIALLPLLSISLYTWLDRLICAVIAFAMFSLGMRLAVSQGLMLLMSYGGSDGNLGVSSVLKEIETEPSIVSIDDAQFWQVHYGLCMANLKLSVVKGYDEMSLSKLRYRITGLIQNRLGGGYGHGGNTRWEVTLQMTTDRNT</sequence>
<comment type="subcellular location">
    <subcellularLocation>
        <location evidence="6">Endoplasmic reticulum membrane</location>
        <topology evidence="6">Multi-pass membrane protein</topology>
    </subcellularLocation>
    <subcellularLocation>
        <location evidence="1">Membrane</location>
        <topology evidence="1">Multi-pass membrane protein</topology>
    </subcellularLocation>
</comment>
<evidence type="ECO:0000256" key="1">
    <source>
        <dbReference type="ARBA" id="ARBA00004141"/>
    </source>
</evidence>
<comment type="caution">
    <text evidence="6">Lacks conserved residue(s) required for the propagation of feature annotation.</text>
</comment>
<evidence type="ECO:0000259" key="8">
    <source>
        <dbReference type="Pfam" id="PF01545"/>
    </source>
</evidence>
<evidence type="ECO:0000256" key="4">
    <source>
        <dbReference type="ARBA" id="ARBA00022989"/>
    </source>
</evidence>
<feature type="compositionally biased region" description="Low complexity" evidence="7">
    <location>
        <begin position="102"/>
        <end position="129"/>
    </location>
</feature>
<dbReference type="InterPro" id="IPR045316">
    <property type="entry name" value="Msc2-like"/>
</dbReference>
<evidence type="ECO:0000256" key="2">
    <source>
        <dbReference type="ARBA" id="ARBA00022448"/>
    </source>
</evidence>
<feature type="transmembrane region" description="Helical" evidence="6">
    <location>
        <begin position="398"/>
        <end position="420"/>
    </location>
</feature>
<feature type="compositionally biased region" description="Polar residues" evidence="7">
    <location>
        <begin position="89"/>
        <end position="98"/>
    </location>
</feature>
<evidence type="ECO:0000256" key="6">
    <source>
        <dbReference type="RuleBase" id="RU369017"/>
    </source>
</evidence>
<dbReference type="InterPro" id="IPR027469">
    <property type="entry name" value="Cation_efflux_TMD_sf"/>
</dbReference>
<protein>
    <recommendedName>
        <fullName evidence="6">Zinc transporter</fullName>
    </recommendedName>
</protein>
<evidence type="ECO:0000256" key="7">
    <source>
        <dbReference type="SAM" id="MobiDB-lite"/>
    </source>
</evidence>
<feature type="region of interest" description="Disordered" evidence="7">
    <location>
        <begin position="1"/>
        <end position="66"/>
    </location>
</feature>
<evidence type="ECO:0000313" key="10">
    <source>
        <dbReference type="Proteomes" id="UP001498421"/>
    </source>
</evidence>
<gene>
    <name evidence="9" type="primary">zrg17</name>
    <name evidence="9" type="ORF">QQZ08_008060</name>
</gene>
<keyword evidence="2 6" id="KW-0813">Transport</keyword>
<dbReference type="Gene3D" id="1.20.1510.10">
    <property type="entry name" value="Cation efflux protein transmembrane domain"/>
    <property type="match status" value="1"/>
</dbReference>
<feature type="compositionally biased region" description="Basic and acidic residues" evidence="7">
    <location>
        <begin position="30"/>
        <end position="61"/>
    </location>
</feature>
<keyword evidence="6" id="KW-0256">Endoplasmic reticulum</keyword>
<dbReference type="Pfam" id="PF01545">
    <property type="entry name" value="Cation_efflux"/>
    <property type="match status" value="1"/>
</dbReference>
<feature type="transmembrane region" description="Helical" evidence="6">
    <location>
        <begin position="369"/>
        <end position="392"/>
    </location>
</feature>
<keyword evidence="5 6" id="KW-0472">Membrane</keyword>